<dbReference type="AlphaFoldDB" id="A0A0F8XXT7"/>
<dbReference type="PANTHER" id="PTHR17490:SF16">
    <property type="entry name" value="THREONYLCARBAMOYL-AMP SYNTHASE"/>
    <property type="match status" value="1"/>
</dbReference>
<keyword evidence="8" id="KW-0547">Nucleotide-binding</keyword>
<feature type="domain" description="YrdC-like" evidence="12">
    <location>
        <begin position="10"/>
        <end position="193"/>
    </location>
</feature>
<dbReference type="SUPFAM" id="SSF55821">
    <property type="entry name" value="YrdC/RibB"/>
    <property type="match status" value="1"/>
</dbReference>
<evidence type="ECO:0000256" key="9">
    <source>
        <dbReference type="ARBA" id="ARBA00022840"/>
    </source>
</evidence>
<evidence type="ECO:0000256" key="1">
    <source>
        <dbReference type="ARBA" id="ARBA00004496"/>
    </source>
</evidence>
<evidence type="ECO:0000256" key="2">
    <source>
        <dbReference type="ARBA" id="ARBA00007663"/>
    </source>
</evidence>
<evidence type="ECO:0000313" key="13">
    <source>
        <dbReference type="EMBL" id="KKK73823.1"/>
    </source>
</evidence>
<sequence length="202" mass="22421">MKTLRVNCDSDGINITVKSIKEGKIVVFPTDTVYGIGCDPYNKEAVEKVYRIKNRKQGKLFPVLGFSKNELEKIANFNEKANKIAEKFWPGGLTLILPLKDEKLKTSMNLENKVAVRVPNNSCALAILEQCNLIIGTSANVSGMESFVDPDECEKNISDYDVFVDSGKISSKGESTVIEISEDEVVVHRKGSISKEEILNLF</sequence>
<comment type="caution">
    <text evidence="13">The sequence shown here is derived from an EMBL/GenBank/DDBJ whole genome shotgun (WGS) entry which is preliminary data.</text>
</comment>
<evidence type="ECO:0000256" key="11">
    <source>
        <dbReference type="ARBA" id="ARBA00048366"/>
    </source>
</evidence>
<protein>
    <recommendedName>
        <fullName evidence="10">L-threonylcarbamoyladenylate synthase</fullName>
        <ecNumber evidence="3">2.7.7.87</ecNumber>
    </recommendedName>
    <alternativeName>
        <fullName evidence="10">L-threonylcarbamoyladenylate synthase</fullName>
    </alternativeName>
</protein>
<evidence type="ECO:0000256" key="10">
    <source>
        <dbReference type="ARBA" id="ARBA00029774"/>
    </source>
</evidence>
<dbReference type="Pfam" id="PF01300">
    <property type="entry name" value="Sua5_yciO_yrdC"/>
    <property type="match status" value="1"/>
</dbReference>
<keyword evidence="6" id="KW-0819">tRNA processing</keyword>
<dbReference type="InterPro" id="IPR050156">
    <property type="entry name" value="TC-AMP_synthase_SUA5"/>
</dbReference>
<evidence type="ECO:0000256" key="5">
    <source>
        <dbReference type="ARBA" id="ARBA00022679"/>
    </source>
</evidence>
<evidence type="ECO:0000256" key="6">
    <source>
        <dbReference type="ARBA" id="ARBA00022694"/>
    </source>
</evidence>
<keyword evidence="4" id="KW-0963">Cytoplasm</keyword>
<dbReference type="GO" id="GO:0061710">
    <property type="term" value="F:L-threonylcarbamoyladenylate synthase"/>
    <property type="evidence" value="ECO:0007669"/>
    <property type="project" value="UniProtKB-EC"/>
</dbReference>
<gene>
    <name evidence="13" type="ORF">LCGC14_2889950</name>
</gene>
<evidence type="ECO:0000256" key="3">
    <source>
        <dbReference type="ARBA" id="ARBA00012584"/>
    </source>
</evidence>
<dbReference type="Gene3D" id="3.90.870.10">
    <property type="entry name" value="DHBP synthase"/>
    <property type="match status" value="1"/>
</dbReference>
<dbReference type="GO" id="GO:0003725">
    <property type="term" value="F:double-stranded RNA binding"/>
    <property type="evidence" value="ECO:0007669"/>
    <property type="project" value="InterPro"/>
</dbReference>
<comment type="catalytic activity">
    <reaction evidence="11">
        <text>L-threonine + hydrogencarbonate + ATP = L-threonylcarbamoyladenylate + diphosphate + H2O</text>
        <dbReference type="Rhea" id="RHEA:36407"/>
        <dbReference type="ChEBI" id="CHEBI:15377"/>
        <dbReference type="ChEBI" id="CHEBI:17544"/>
        <dbReference type="ChEBI" id="CHEBI:30616"/>
        <dbReference type="ChEBI" id="CHEBI:33019"/>
        <dbReference type="ChEBI" id="CHEBI:57926"/>
        <dbReference type="ChEBI" id="CHEBI:73682"/>
        <dbReference type="EC" id="2.7.7.87"/>
    </reaction>
</comment>
<dbReference type="GO" id="GO:0000049">
    <property type="term" value="F:tRNA binding"/>
    <property type="evidence" value="ECO:0007669"/>
    <property type="project" value="TreeGrafter"/>
</dbReference>
<comment type="similarity">
    <text evidence="2">Belongs to the SUA5 family.</text>
</comment>
<dbReference type="GO" id="GO:0005524">
    <property type="term" value="F:ATP binding"/>
    <property type="evidence" value="ECO:0007669"/>
    <property type="project" value="UniProtKB-KW"/>
</dbReference>
<keyword evidence="7" id="KW-0548">Nucleotidyltransferase</keyword>
<dbReference type="NCBIfam" id="TIGR00057">
    <property type="entry name" value="L-threonylcarbamoyladenylate synthase"/>
    <property type="match status" value="1"/>
</dbReference>
<evidence type="ECO:0000256" key="7">
    <source>
        <dbReference type="ARBA" id="ARBA00022695"/>
    </source>
</evidence>
<dbReference type="GO" id="GO:0005737">
    <property type="term" value="C:cytoplasm"/>
    <property type="evidence" value="ECO:0007669"/>
    <property type="project" value="UniProtKB-SubCell"/>
</dbReference>
<evidence type="ECO:0000259" key="12">
    <source>
        <dbReference type="PROSITE" id="PS51163"/>
    </source>
</evidence>
<organism evidence="13">
    <name type="scientific">marine sediment metagenome</name>
    <dbReference type="NCBI Taxonomy" id="412755"/>
    <lineage>
        <taxon>unclassified sequences</taxon>
        <taxon>metagenomes</taxon>
        <taxon>ecological metagenomes</taxon>
    </lineage>
</organism>
<accession>A0A0F8XXT7</accession>
<dbReference type="PANTHER" id="PTHR17490">
    <property type="entry name" value="SUA5"/>
    <property type="match status" value="1"/>
</dbReference>
<dbReference type="InterPro" id="IPR006070">
    <property type="entry name" value="Sua5-like_dom"/>
</dbReference>
<evidence type="ECO:0000256" key="4">
    <source>
        <dbReference type="ARBA" id="ARBA00022490"/>
    </source>
</evidence>
<comment type="subcellular location">
    <subcellularLocation>
        <location evidence="1">Cytoplasm</location>
    </subcellularLocation>
</comment>
<keyword evidence="9" id="KW-0067">ATP-binding</keyword>
<dbReference type="PROSITE" id="PS51163">
    <property type="entry name" value="YRDC"/>
    <property type="match status" value="1"/>
</dbReference>
<keyword evidence="5" id="KW-0808">Transferase</keyword>
<dbReference type="GO" id="GO:0008033">
    <property type="term" value="P:tRNA processing"/>
    <property type="evidence" value="ECO:0007669"/>
    <property type="project" value="UniProtKB-KW"/>
</dbReference>
<dbReference type="GO" id="GO:0006450">
    <property type="term" value="P:regulation of translational fidelity"/>
    <property type="evidence" value="ECO:0007669"/>
    <property type="project" value="TreeGrafter"/>
</dbReference>
<proteinExistence type="inferred from homology"/>
<dbReference type="EC" id="2.7.7.87" evidence="3"/>
<dbReference type="InterPro" id="IPR017945">
    <property type="entry name" value="DHBP_synth_RibB-like_a/b_dom"/>
</dbReference>
<reference evidence="13" key="1">
    <citation type="journal article" date="2015" name="Nature">
        <title>Complex archaea that bridge the gap between prokaryotes and eukaryotes.</title>
        <authorList>
            <person name="Spang A."/>
            <person name="Saw J.H."/>
            <person name="Jorgensen S.L."/>
            <person name="Zaremba-Niedzwiedzka K."/>
            <person name="Martijn J."/>
            <person name="Lind A.E."/>
            <person name="van Eijk R."/>
            <person name="Schleper C."/>
            <person name="Guy L."/>
            <person name="Ettema T.J."/>
        </authorList>
    </citation>
    <scope>NUCLEOTIDE SEQUENCE</scope>
</reference>
<evidence type="ECO:0000256" key="8">
    <source>
        <dbReference type="ARBA" id="ARBA00022741"/>
    </source>
</evidence>
<dbReference type="EMBL" id="LAZR01056612">
    <property type="protein sequence ID" value="KKK73823.1"/>
    <property type="molecule type" value="Genomic_DNA"/>
</dbReference>
<name>A0A0F8XXT7_9ZZZZ</name>